<name>A0AAV7HAT1_DENCH</name>
<evidence type="ECO:0000313" key="2">
    <source>
        <dbReference type="EMBL" id="KAH0464972.1"/>
    </source>
</evidence>
<protein>
    <submittedName>
        <fullName evidence="2">Uncharacterized protein</fullName>
    </submittedName>
</protein>
<keyword evidence="1" id="KW-0812">Transmembrane</keyword>
<gene>
    <name evidence="2" type="ORF">IEQ34_005075</name>
</gene>
<reference evidence="2 3" key="1">
    <citation type="journal article" date="2021" name="Hortic Res">
        <title>Chromosome-scale assembly of the Dendrobium chrysotoxum genome enhances the understanding of orchid evolution.</title>
        <authorList>
            <person name="Zhang Y."/>
            <person name="Zhang G.Q."/>
            <person name="Zhang D."/>
            <person name="Liu X.D."/>
            <person name="Xu X.Y."/>
            <person name="Sun W.H."/>
            <person name="Yu X."/>
            <person name="Zhu X."/>
            <person name="Wang Z.W."/>
            <person name="Zhao X."/>
            <person name="Zhong W.Y."/>
            <person name="Chen H."/>
            <person name="Yin W.L."/>
            <person name="Huang T."/>
            <person name="Niu S.C."/>
            <person name="Liu Z.J."/>
        </authorList>
    </citation>
    <scope>NUCLEOTIDE SEQUENCE [LARGE SCALE GENOMIC DNA]</scope>
    <source>
        <strain evidence="2">Lindl</strain>
    </source>
</reference>
<organism evidence="2 3">
    <name type="scientific">Dendrobium chrysotoxum</name>
    <name type="common">Orchid</name>
    <dbReference type="NCBI Taxonomy" id="161865"/>
    <lineage>
        <taxon>Eukaryota</taxon>
        <taxon>Viridiplantae</taxon>
        <taxon>Streptophyta</taxon>
        <taxon>Embryophyta</taxon>
        <taxon>Tracheophyta</taxon>
        <taxon>Spermatophyta</taxon>
        <taxon>Magnoliopsida</taxon>
        <taxon>Liliopsida</taxon>
        <taxon>Asparagales</taxon>
        <taxon>Orchidaceae</taxon>
        <taxon>Epidendroideae</taxon>
        <taxon>Malaxideae</taxon>
        <taxon>Dendrobiinae</taxon>
        <taxon>Dendrobium</taxon>
    </lineage>
</organism>
<sequence length="147" mass="17053">MDHSNKGESNDKGVTNHTHLSLVNAVIGDDLEIIPSDKPIREFDKLWENMHTLEDLDGREETLHKDDVIGYIPQDHCALNHTNMVNFQSIVEQSEKDVYINEDTIKEGKILPQVNYIIWIVKKVYIMFLCHPLILKKMPTTMRKLLT</sequence>
<proteinExistence type="predicted"/>
<keyword evidence="3" id="KW-1185">Reference proteome</keyword>
<dbReference type="EMBL" id="JAGFBR010000006">
    <property type="protein sequence ID" value="KAH0464972.1"/>
    <property type="molecule type" value="Genomic_DNA"/>
</dbReference>
<keyword evidence="1" id="KW-0472">Membrane</keyword>
<dbReference type="Proteomes" id="UP000775213">
    <property type="component" value="Unassembled WGS sequence"/>
</dbReference>
<evidence type="ECO:0000313" key="3">
    <source>
        <dbReference type="Proteomes" id="UP000775213"/>
    </source>
</evidence>
<accession>A0AAV7HAT1</accession>
<evidence type="ECO:0000256" key="1">
    <source>
        <dbReference type="SAM" id="Phobius"/>
    </source>
</evidence>
<dbReference type="AlphaFoldDB" id="A0AAV7HAT1"/>
<feature type="transmembrane region" description="Helical" evidence="1">
    <location>
        <begin position="116"/>
        <end position="135"/>
    </location>
</feature>
<keyword evidence="1" id="KW-1133">Transmembrane helix</keyword>
<comment type="caution">
    <text evidence="2">The sequence shown here is derived from an EMBL/GenBank/DDBJ whole genome shotgun (WGS) entry which is preliminary data.</text>
</comment>